<dbReference type="Pfam" id="PF00755">
    <property type="entry name" value="Carn_acyltransf"/>
    <property type="match status" value="1"/>
</dbReference>
<dbReference type="InterPro" id="IPR042231">
    <property type="entry name" value="Cho/carn_acyl_trans_2"/>
</dbReference>
<organism evidence="7 8">
    <name type="scientific">Absidia repens</name>
    <dbReference type="NCBI Taxonomy" id="90262"/>
    <lineage>
        <taxon>Eukaryota</taxon>
        <taxon>Fungi</taxon>
        <taxon>Fungi incertae sedis</taxon>
        <taxon>Mucoromycota</taxon>
        <taxon>Mucoromycotina</taxon>
        <taxon>Mucoromycetes</taxon>
        <taxon>Mucorales</taxon>
        <taxon>Cunninghamellaceae</taxon>
        <taxon>Absidia</taxon>
    </lineage>
</organism>
<reference evidence="7 8" key="1">
    <citation type="submission" date="2016-07" db="EMBL/GenBank/DDBJ databases">
        <title>Pervasive Adenine N6-methylation of Active Genes in Fungi.</title>
        <authorList>
            <consortium name="DOE Joint Genome Institute"/>
            <person name="Mondo S.J."/>
            <person name="Dannebaum R.O."/>
            <person name="Kuo R.C."/>
            <person name="Labutti K."/>
            <person name="Haridas S."/>
            <person name="Kuo A."/>
            <person name="Salamov A."/>
            <person name="Ahrendt S.R."/>
            <person name="Lipzen A."/>
            <person name="Sullivan W."/>
            <person name="Andreopoulos W.B."/>
            <person name="Clum A."/>
            <person name="Lindquist E."/>
            <person name="Daum C."/>
            <person name="Ramamoorthy G.K."/>
            <person name="Gryganskyi A."/>
            <person name="Culley D."/>
            <person name="Magnuson J.K."/>
            <person name="James T.Y."/>
            <person name="O'Malley M.A."/>
            <person name="Stajich J.E."/>
            <person name="Spatafora J.W."/>
            <person name="Visel A."/>
            <person name="Grigoriev I.V."/>
        </authorList>
    </citation>
    <scope>NUCLEOTIDE SEQUENCE [LARGE SCALE GENOMIC DNA]</scope>
    <source>
        <strain evidence="7 8">NRRL 1336</strain>
    </source>
</reference>
<dbReference type="OrthoDB" id="240216at2759"/>
<evidence type="ECO:0000313" key="8">
    <source>
        <dbReference type="Proteomes" id="UP000193560"/>
    </source>
</evidence>
<keyword evidence="2 5" id="KW-0808">Transferase</keyword>
<comment type="similarity">
    <text evidence="1 5">Belongs to the carnitine/choline acetyltransferase family.</text>
</comment>
<feature type="domain" description="Choline/carnitine acyltransferase" evidence="6">
    <location>
        <begin position="15"/>
        <end position="626"/>
    </location>
</feature>
<dbReference type="InterPro" id="IPR000542">
    <property type="entry name" value="Carn_acyl_trans"/>
</dbReference>
<evidence type="ECO:0000256" key="1">
    <source>
        <dbReference type="ARBA" id="ARBA00005232"/>
    </source>
</evidence>
<dbReference type="Gene3D" id="3.30.559.10">
    <property type="entry name" value="Chloramphenicol acetyltransferase-like domain"/>
    <property type="match status" value="1"/>
</dbReference>
<keyword evidence="8" id="KW-1185">Reference proteome</keyword>
<dbReference type="Proteomes" id="UP000193560">
    <property type="component" value="Unassembled WGS sequence"/>
</dbReference>
<evidence type="ECO:0000259" key="6">
    <source>
        <dbReference type="Pfam" id="PF00755"/>
    </source>
</evidence>
<dbReference type="PANTHER" id="PTHR22589">
    <property type="entry name" value="CARNITINE O-ACYLTRANSFERASE"/>
    <property type="match status" value="1"/>
</dbReference>
<evidence type="ECO:0000256" key="3">
    <source>
        <dbReference type="ARBA" id="ARBA00023315"/>
    </source>
</evidence>
<dbReference type="GO" id="GO:0016746">
    <property type="term" value="F:acyltransferase activity"/>
    <property type="evidence" value="ECO:0007669"/>
    <property type="project" value="UniProtKB-KW"/>
</dbReference>
<keyword evidence="3 5" id="KW-0012">Acyltransferase</keyword>
<comment type="caution">
    <text evidence="7">The sequence shown here is derived from an EMBL/GenBank/DDBJ whole genome shotgun (WGS) entry which is preliminary data.</text>
</comment>
<sequence length="653" mass="73594">MTVATFALQNTLPRLPIPSLQKTCSLYLHSLLPFQTPEEHEKSKAIIQDFMNSSLASSLQQRLVDIDHHSPRNWLEDNYWLRKAYLEWREPLMVNSNWYILGKNDDHHPKALLENNGQGLGPNQFSHFQIRRAATMIFNGADQTLPVEMVRGKQPLCMWQYSHFLSMTRVPLPYCDALVQGNPSDVLHIVVLACDKIYKLQIFEVLDGKKQCLSIDRLERGLLEIVAHASNTNDVQKPVPLLTSWDRDNWAIARNHLLTIDPAKNRTALSEIEYALFAVCLDDYNHGADSAQWSKTAFCGQQNRGQGHNRWFDKSLSLVVENNGKAFIAGEHSPVDALTVSYMWDHMLRKSVVQASGADNRNVPWLTNAPAPSVIPSTSVEPITFVTDHKIDEYLKQAQASANAISARSDSSVLIFDEFGTDWIKRVGKLPPDAFYQMVLQLAYYRAHKKVTATYETASTRKYLCGRTETIRSCSIDSKNFVEAFDDPMTSDKNTYDLLVKATAAHRKYTQIASDGHGCDRHLLVLKLLNMDHPQHESSSSNSLKQTTTPLHAIFTDPVFSESQTWRLSTSGLQEGDQLMGTGFGAAFKHGYGINYMAARNLVKFGMEAKNDEDSLSTKEFASIITQTLRDLRDLCERVNLDGNPEAPSTARL</sequence>
<protein>
    <submittedName>
        <fullName evidence="7">Acyltransferase ChoActase/COT/CPT</fullName>
    </submittedName>
</protein>
<proteinExistence type="inferred from homology"/>
<evidence type="ECO:0000256" key="5">
    <source>
        <dbReference type="RuleBase" id="RU003801"/>
    </source>
</evidence>
<dbReference type="PROSITE" id="PS00440">
    <property type="entry name" value="ACYLTRANSF_C_2"/>
    <property type="match status" value="1"/>
</dbReference>
<evidence type="ECO:0000256" key="2">
    <source>
        <dbReference type="ARBA" id="ARBA00022679"/>
    </source>
</evidence>
<evidence type="ECO:0000313" key="7">
    <source>
        <dbReference type="EMBL" id="ORZ24642.1"/>
    </source>
</evidence>
<gene>
    <name evidence="7" type="ORF">BCR42DRAFT_93979</name>
</gene>
<dbReference type="EMBL" id="MCGE01000002">
    <property type="protein sequence ID" value="ORZ24642.1"/>
    <property type="molecule type" value="Genomic_DNA"/>
</dbReference>
<evidence type="ECO:0000256" key="4">
    <source>
        <dbReference type="PIRSR" id="PIRSR600542-1"/>
    </source>
</evidence>
<dbReference type="PANTHER" id="PTHR22589:SF107">
    <property type="entry name" value="CHOLINE_CARNITINE ACYLTRANSFERASE DOMAIN-CONTAINING PROTEIN"/>
    <property type="match status" value="1"/>
</dbReference>
<dbReference type="InterPro" id="IPR023213">
    <property type="entry name" value="CAT-like_dom_sf"/>
</dbReference>
<dbReference type="SUPFAM" id="SSF52777">
    <property type="entry name" value="CoA-dependent acyltransferases"/>
    <property type="match status" value="2"/>
</dbReference>
<feature type="active site" description="Proton acceptor" evidence="4">
    <location>
        <position position="332"/>
    </location>
</feature>
<dbReference type="Gene3D" id="3.30.559.70">
    <property type="entry name" value="Choline/Carnitine o-acyltransferase, domain 2"/>
    <property type="match status" value="1"/>
</dbReference>
<dbReference type="AlphaFoldDB" id="A0A1X2IZE0"/>
<dbReference type="STRING" id="90262.A0A1X2IZE0"/>
<dbReference type="InterPro" id="IPR039551">
    <property type="entry name" value="Cho/carn_acyl_trans"/>
</dbReference>
<accession>A0A1X2IZE0</accession>
<name>A0A1X2IZE0_9FUNG</name>